<name>A0ABR2BCM2_9ROSI</name>
<dbReference type="PROSITE" id="PS51085">
    <property type="entry name" value="2FE2S_FER_2"/>
    <property type="match status" value="1"/>
</dbReference>
<proteinExistence type="inferred from homology"/>
<keyword evidence="6 9" id="KW-0249">Electron transport</keyword>
<gene>
    <name evidence="11" type="ORF">V6N12_033122</name>
</gene>
<sequence length="147" mass="15836">MTTVKVTSSYAVRVSIPNRFPTAAVKVPTSVGFVKNISKSVGLKCSSEDRTPTTTYKIKLVGPDGEMEEFEAPRDEYILDAAENEGIAWPYDCRAGVCPACAGKMVSGSVDQLDASFLTDEQLADGYVLPCVAYPTSDCEIHTSKLN</sequence>
<keyword evidence="7 9" id="KW-0408">Iron</keyword>
<comment type="function">
    <text evidence="9">Ferredoxins are iron-sulfur proteins that transfer electrons in a wide variety of metabolic reactions.</text>
</comment>
<evidence type="ECO:0000256" key="6">
    <source>
        <dbReference type="ARBA" id="ARBA00022982"/>
    </source>
</evidence>
<evidence type="ECO:0000256" key="9">
    <source>
        <dbReference type="RuleBase" id="RU364001"/>
    </source>
</evidence>
<keyword evidence="12" id="KW-1185">Reference proteome</keyword>
<evidence type="ECO:0000256" key="5">
    <source>
        <dbReference type="ARBA" id="ARBA00022723"/>
    </source>
</evidence>
<dbReference type="SUPFAM" id="SSF54292">
    <property type="entry name" value="2Fe-2S ferredoxin-like"/>
    <property type="match status" value="1"/>
</dbReference>
<evidence type="ECO:0000313" key="12">
    <source>
        <dbReference type="Proteomes" id="UP001472677"/>
    </source>
</evidence>
<evidence type="ECO:0000259" key="10">
    <source>
        <dbReference type="PROSITE" id="PS51085"/>
    </source>
</evidence>
<evidence type="ECO:0000256" key="7">
    <source>
        <dbReference type="ARBA" id="ARBA00023004"/>
    </source>
</evidence>
<evidence type="ECO:0000256" key="8">
    <source>
        <dbReference type="ARBA" id="ARBA00023014"/>
    </source>
</evidence>
<dbReference type="CDD" id="cd00207">
    <property type="entry name" value="fer2"/>
    <property type="match status" value="1"/>
</dbReference>
<dbReference type="NCBIfam" id="TIGR02008">
    <property type="entry name" value="fdx_plant"/>
    <property type="match status" value="1"/>
</dbReference>
<keyword evidence="9" id="KW-0150">Chloroplast</keyword>
<evidence type="ECO:0000256" key="4">
    <source>
        <dbReference type="ARBA" id="ARBA00022714"/>
    </source>
</evidence>
<evidence type="ECO:0000256" key="2">
    <source>
        <dbReference type="ARBA" id="ARBA00007874"/>
    </source>
</evidence>
<dbReference type="Pfam" id="PF00111">
    <property type="entry name" value="Fer2"/>
    <property type="match status" value="1"/>
</dbReference>
<comment type="subcellular location">
    <subcellularLocation>
        <location evidence="1 9">Plastid</location>
        <location evidence="1 9">Chloroplast</location>
    </subcellularLocation>
</comment>
<reference evidence="11 12" key="1">
    <citation type="journal article" date="2024" name="G3 (Bethesda)">
        <title>Genome assembly of Hibiscus sabdariffa L. provides insights into metabolisms of medicinal natural products.</title>
        <authorList>
            <person name="Kim T."/>
        </authorList>
    </citation>
    <scope>NUCLEOTIDE SEQUENCE [LARGE SCALE GENOMIC DNA]</scope>
    <source>
        <strain evidence="11">TK-2024</strain>
        <tissue evidence="11">Old leaves</tissue>
    </source>
</reference>
<dbReference type="InterPro" id="IPR010241">
    <property type="entry name" value="Fd_pln"/>
</dbReference>
<dbReference type="InterPro" id="IPR012675">
    <property type="entry name" value="Beta-grasp_dom_sf"/>
</dbReference>
<organism evidence="11 12">
    <name type="scientific">Hibiscus sabdariffa</name>
    <name type="common">roselle</name>
    <dbReference type="NCBI Taxonomy" id="183260"/>
    <lineage>
        <taxon>Eukaryota</taxon>
        <taxon>Viridiplantae</taxon>
        <taxon>Streptophyta</taxon>
        <taxon>Embryophyta</taxon>
        <taxon>Tracheophyta</taxon>
        <taxon>Spermatophyta</taxon>
        <taxon>Magnoliopsida</taxon>
        <taxon>eudicotyledons</taxon>
        <taxon>Gunneridae</taxon>
        <taxon>Pentapetalae</taxon>
        <taxon>rosids</taxon>
        <taxon>malvids</taxon>
        <taxon>Malvales</taxon>
        <taxon>Malvaceae</taxon>
        <taxon>Malvoideae</taxon>
        <taxon>Hibiscus</taxon>
    </lineage>
</organism>
<dbReference type="PANTHER" id="PTHR43112">
    <property type="entry name" value="FERREDOXIN"/>
    <property type="match status" value="1"/>
</dbReference>
<protein>
    <recommendedName>
        <fullName evidence="9">Ferredoxin</fullName>
    </recommendedName>
</protein>
<keyword evidence="8 9" id="KW-0411">Iron-sulfur</keyword>
<evidence type="ECO:0000256" key="1">
    <source>
        <dbReference type="ARBA" id="ARBA00004229"/>
    </source>
</evidence>
<comment type="similarity">
    <text evidence="2 9">Belongs to the 2Fe2S plant-type ferredoxin family.</text>
</comment>
<evidence type="ECO:0000313" key="11">
    <source>
        <dbReference type="EMBL" id="KAK8504871.1"/>
    </source>
</evidence>
<dbReference type="InterPro" id="IPR001041">
    <property type="entry name" value="2Fe-2S_ferredoxin-type"/>
</dbReference>
<keyword evidence="5 9" id="KW-0479">Metal-binding</keyword>
<dbReference type="PANTHER" id="PTHR43112:SF44">
    <property type="entry name" value="FERREDOXIN"/>
    <property type="match status" value="1"/>
</dbReference>
<accession>A0ABR2BCM2</accession>
<keyword evidence="3 9" id="KW-0813">Transport</keyword>
<dbReference type="InterPro" id="IPR036010">
    <property type="entry name" value="2Fe-2S_ferredoxin-like_sf"/>
</dbReference>
<comment type="cofactor">
    <cofactor evidence="9">
        <name>[2Fe-2S] cluster</name>
        <dbReference type="ChEBI" id="CHEBI:190135"/>
    </cofactor>
    <text evidence="9">Binds 1 [2Fe-2S] cluster.</text>
</comment>
<dbReference type="Proteomes" id="UP001472677">
    <property type="component" value="Unassembled WGS sequence"/>
</dbReference>
<keyword evidence="4 9" id="KW-0001">2Fe-2S</keyword>
<feature type="domain" description="2Fe-2S ferredoxin-type" evidence="10">
    <location>
        <begin position="56"/>
        <end position="147"/>
    </location>
</feature>
<dbReference type="EMBL" id="JBBPBM010000134">
    <property type="protein sequence ID" value="KAK8504871.1"/>
    <property type="molecule type" value="Genomic_DNA"/>
</dbReference>
<keyword evidence="9" id="KW-0934">Plastid</keyword>
<evidence type="ECO:0000256" key="3">
    <source>
        <dbReference type="ARBA" id="ARBA00022448"/>
    </source>
</evidence>
<comment type="caution">
    <text evidence="11">The sequence shown here is derived from an EMBL/GenBank/DDBJ whole genome shotgun (WGS) entry which is preliminary data.</text>
</comment>
<dbReference type="Gene3D" id="3.10.20.30">
    <property type="match status" value="1"/>
</dbReference>